<dbReference type="InterPro" id="IPR041854">
    <property type="entry name" value="BFD-like_2Fe2S-bd_dom_sf"/>
</dbReference>
<dbReference type="SUPFAM" id="SSF51905">
    <property type="entry name" value="FAD/NAD(P)-binding domain"/>
    <property type="match status" value="1"/>
</dbReference>
<feature type="region of interest" description="Disordered" evidence="2">
    <location>
        <begin position="468"/>
        <end position="488"/>
    </location>
</feature>
<evidence type="ECO:0000256" key="2">
    <source>
        <dbReference type="SAM" id="MobiDB-lite"/>
    </source>
</evidence>
<dbReference type="PANTHER" id="PTHR42949">
    <property type="entry name" value="ANAEROBIC GLYCEROL-3-PHOSPHATE DEHYDROGENASE SUBUNIT B"/>
    <property type="match status" value="1"/>
</dbReference>
<reference evidence="4 5" key="1">
    <citation type="journal article" date="2016" name="Arch. Microbiol.">
        <title>Streptomyces zhihengii sp. nov., isolated from rhizospheric soil of Psammosilene tunicoides.</title>
        <authorList>
            <person name="Huang M.J."/>
            <person name="Fei J.J."/>
            <person name="Salam N."/>
            <person name="Kim C.J."/>
            <person name="Hozzein W.N."/>
            <person name="Xiao M."/>
            <person name="Huang H.Q."/>
            <person name="Li W.J."/>
        </authorList>
    </citation>
    <scope>NUCLEOTIDE SEQUENCE [LARGE SCALE GENOMIC DNA]</scope>
    <source>
        <strain evidence="4 5">YIM T102</strain>
    </source>
</reference>
<name>A0ABS2UM76_9ACTN</name>
<dbReference type="PRINTS" id="PR00469">
    <property type="entry name" value="PNDRDTASEII"/>
</dbReference>
<evidence type="ECO:0000313" key="4">
    <source>
        <dbReference type="EMBL" id="MBM9618443.1"/>
    </source>
</evidence>
<protein>
    <submittedName>
        <fullName evidence="4">FAD-dependent oxidoreductase</fullName>
    </submittedName>
</protein>
<dbReference type="Proteomes" id="UP000664109">
    <property type="component" value="Unassembled WGS sequence"/>
</dbReference>
<dbReference type="InterPro" id="IPR051691">
    <property type="entry name" value="Metab_Enz_Cyan_OpOx_G3PDH"/>
</dbReference>
<comment type="caution">
    <text evidence="4">The sequence shown here is derived from an EMBL/GenBank/DDBJ whole genome shotgun (WGS) entry which is preliminary data.</text>
</comment>
<feature type="domain" description="FAD/NAD(P)-binding" evidence="3">
    <location>
        <begin position="3"/>
        <end position="330"/>
    </location>
</feature>
<feature type="compositionally biased region" description="Basic and acidic residues" evidence="2">
    <location>
        <begin position="468"/>
        <end position="481"/>
    </location>
</feature>
<gene>
    <name evidence="4" type="ORF">JE024_06720</name>
</gene>
<keyword evidence="5" id="KW-1185">Reference proteome</keyword>
<dbReference type="Gene3D" id="1.10.10.1100">
    <property type="entry name" value="BFD-like [2Fe-2S]-binding domain"/>
    <property type="match status" value="1"/>
</dbReference>
<dbReference type="PANTHER" id="PTHR42949:SF3">
    <property type="entry name" value="ANAEROBIC GLYCEROL-3-PHOSPHATE DEHYDROGENASE SUBUNIT B"/>
    <property type="match status" value="1"/>
</dbReference>
<dbReference type="PRINTS" id="PR00368">
    <property type="entry name" value="FADPNR"/>
</dbReference>
<keyword evidence="1" id="KW-0560">Oxidoreductase</keyword>
<evidence type="ECO:0000313" key="5">
    <source>
        <dbReference type="Proteomes" id="UP000664109"/>
    </source>
</evidence>
<sequence length="488" mass="50552">MTFDLAVVGAGPAGMAAALAAADRGLRVVVVDEQQRAGGQIFRRPPPSRDTAFRPSAGYAWAAGLIRRFDSDTRLTKRFGWSAVGALYDDDRPGVLELAVDRPGDGLRVIAARRLLIATGAYDLPVAFPGWTLPGVVMAGGAQTLVKAQHIAPVGDVVLAGAHPLLLLVADKLMREGVTVREVAFAQGVPKPAELVRALGAVPGHVRMLAEAGGIVAGLVRSGVRLSTRTVVTAAEGADRLSRVRLARLDRSGRTTGPARAVEAAHLVLGYGFSPSTDLARQLGCDLRWASARGGWVVAHDERLRTSVPHVLVAGEPSGVAGADHARAQGTLAGLVAAAELGHPVPAPAFAAARRAVRRAARFATVVQRLFAPDREALGRLATPDTLICRCEAVTRADLDACLAASPFISGVNALKLSCRAGMGPCQGRYCESGVASVLAAARGRHIGLGGSFAAHLPIRPVPLGDLRALDPDASGDRPGGDETPPGP</sequence>
<evidence type="ECO:0000259" key="3">
    <source>
        <dbReference type="Pfam" id="PF07992"/>
    </source>
</evidence>
<dbReference type="EMBL" id="JAFEJA010000001">
    <property type="protein sequence ID" value="MBM9618443.1"/>
    <property type="molecule type" value="Genomic_DNA"/>
</dbReference>
<organism evidence="4 5">
    <name type="scientific">Streptomyces zhihengii</name>
    <dbReference type="NCBI Taxonomy" id="1818004"/>
    <lineage>
        <taxon>Bacteria</taxon>
        <taxon>Bacillati</taxon>
        <taxon>Actinomycetota</taxon>
        <taxon>Actinomycetes</taxon>
        <taxon>Kitasatosporales</taxon>
        <taxon>Streptomycetaceae</taxon>
        <taxon>Streptomyces</taxon>
    </lineage>
</organism>
<evidence type="ECO:0000256" key="1">
    <source>
        <dbReference type="ARBA" id="ARBA00023002"/>
    </source>
</evidence>
<accession>A0ABS2UM76</accession>
<dbReference type="InterPro" id="IPR017224">
    <property type="entry name" value="Opine_Oxase_asu/HCN_bsu"/>
</dbReference>
<dbReference type="InterPro" id="IPR023753">
    <property type="entry name" value="FAD/NAD-binding_dom"/>
</dbReference>
<dbReference type="Gene3D" id="3.50.50.60">
    <property type="entry name" value="FAD/NAD(P)-binding domain"/>
    <property type="match status" value="2"/>
</dbReference>
<dbReference type="RefSeq" id="WP_205372714.1">
    <property type="nucleotide sequence ID" value="NZ_JAFEJA010000001.1"/>
</dbReference>
<dbReference type="CDD" id="cd19946">
    <property type="entry name" value="GlpA-like_Fer2_BFD-like"/>
    <property type="match status" value="1"/>
</dbReference>
<dbReference type="InterPro" id="IPR036188">
    <property type="entry name" value="FAD/NAD-bd_sf"/>
</dbReference>
<dbReference type="Pfam" id="PF07992">
    <property type="entry name" value="Pyr_redox_2"/>
    <property type="match status" value="1"/>
</dbReference>
<dbReference type="PIRSF" id="PIRSF037495">
    <property type="entry name" value="Opine_OX_OoxA/HcnB"/>
    <property type="match status" value="1"/>
</dbReference>
<proteinExistence type="predicted"/>